<dbReference type="InterPro" id="IPR013783">
    <property type="entry name" value="Ig-like_fold"/>
</dbReference>
<dbReference type="InterPro" id="IPR001841">
    <property type="entry name" value="Znf_RING"/>
</dbReference>
<dbReference type="Pfam" id="PF00630">
    <property type="entry name" value="Filamin"/>
    <property type="match status" value="1"/>
</dbReference>
<dbReference type="PANTHER" id="PTHR24104">
    <property type="entry name" value="E3 UBIQUITIN-PROTEIN LIGASE NHLRC1-RELATED"/>
    <property type="match status" value="1"/>
</dbReference>
<evidence type="ECO:0000256" key="7">
    <source>
        <dbReference type="PROSITE-ProRule" id="PRU00087"/>
    </source>
</evidence>
<dbReference type="Pfam" id="PF00097">
    <property type="entry name" value="zf-C3HC4"/>
    <property type="match status" value="1"/>
</dbReference>
<dbReference type="Pfam" id="PF00643">
    <property type="entry name" value="zf-B_box"/>
    <property type="match status" value="1"/>
</dbReference>
<evidence type="ECO:0000256" key="2">
    <source>
        <dbReference type="ARBA" id="ARBA00022723"/>
    </source>
</evidence>
<gene>
    <name evidence="13" type="ORF">KP79_PYT13556</name>
</gene>
<feature type="domain" description="B box-type" evidence="12">
    <location>
        <begin position="211"/>
        <end position="252"/>
    </location>
</feature>
<dbReference type="Gene3D" id="2.120.10.30">
    <property type="entry name" value="TolB, C-terminal domain"/>
    <property type="match status" value="2"/>
</dbReference>
<dbReference type="SMART" id="SM00184">
    <property type="entry name" value="RING"/>
    <property type="match status" value="1"/>
</dbReference>
<dbReference type="CDD" id="cd19796">
    <property type="entry name" value="Bbox2_TRIM71_C-VII"/>
    <property type="match status" value="1"/>
</dbReference>
<feature type="domain" description="RING-type" evidence="11">
    <location>
        <begin position="14"/>
        <end position="66"/>
    </location>
</feature>
<dbReference type="PROSITE" id="PS51125">
    <property type="entry name" value="NHL"/>
    <property type="match status" value="6"/>
</dbReference>
<dbReference type="PROSITE" id="PS50089">
    <property type="entry name" value="ZF_RING_2"/>
    <property type="match status" value="1"/>
</dbReference>
<dbReference type="SUPFAM" id="SSF57850">
    <property type="entry name" value="RING/U-box"/>
    <property type="match status" value="1"/>
</dbReference>
<dbReference type="InterPro" id="IPR050952">
    <property type="entry name" value="TRIM-NHL_E3_ligases"/>
</dbReference>
<keyword evidence="5" id="KW-0862">Zinc</keyword>
<evidence type="ECO:0000256" key="8">
    <source>
        <dbReference type="PROSITE-ProRule" id="PRU00504"/>
    </source>
</evidence>
<sequence length="806" mass="90042">MAAYADSIGEQLGCPLCHNRFDDPRILPCLHSFCKRCLEQVTRDQGPSPSQPGQEFSGPLECPTCHQAVPLNSGGIESLPSNLFVSNIFDVMVSTQHDIEDSSVDLERQRPITGAKWCNSCDEGSKATCVCKNCSEYLCDNCVRAHQRVRLTKDHFIERFSMLNLQSSSILHLGTTCQPRLSSPSMQQQQQQEYQQQQKQHQQQAVALPECQDSYCTRHEHGLLRLYCDTCSRAICGDCTMNEHVGHNFIYLQDAIDNSKTITLKLLADAKAGIKALEESIELTQGMAERVEVRTQAVTTEVRTIIRRHMAALEERERDLLRRVEKIRQVKGKSLHLQVDDLKQGLSSLMQTVNEVEKLLNTGTQIDILKTKDQMVAEMQNVRKLRGHLQPHEDDCIMFTPPDLALYNAIGKMGIISSSAYAPNCIATGDGLKKALKGKMSLFMIHTKDHHGEPRVIGGDPVECIIHNSEGAFYRAEVIDRQNGTYAVTYRPQLEGQHIISVTIYGKHIAESPFTVNIRSGRNYATIGPMLFQFGGEGEVEGKLCRPWGVCCDRDGNVVIADRSNNRIQVFNADGTFRHRFGTSGTRNGQFDRPAGVACDNQGRIIVADKDNHRVQIFTIDGTFLLKFGEKGNKNGQFNYPWDVAVNSEGKILVSDTRNHRVQLFAPDGQFVNKYGFEGSLWKHFDSPRGVCFNNEGHMVVTDFNNHRLLVIHPDFQTARFLGTEGSANGQFLRPQGVVVDQEGNIIVADSRNHRIQVFQPNGNFLCKFGTPGAGSGQLDRPSGLCVSPEGYIIVVDFGNNRLQVF</sequence>
<feature type="compositionally biased region" description="Low complexity" evidence="10">
    <location>
        <begin position="187"/>
        <end position="198"/>
    </location>
</feature>
<dbReference type="SMART" id="SM00557">
    <property type="entry name" value="IG_FLMN"/>
    <property type="match status" value="1"/>
</dbReference>
<dbReference type="GO" id="GO:0061630">
    <property type="term" value="F:ubiquitin protein ligase activity"/>
    <property type="evidence" value="ECO:0007669"/>
    <property type="project" value="TreeGrafter"/>
</dbReference>
<feature type="repeat" description="NHL" evidence="8">
    <location>
        <begin position="625"/>
        <end position="668"/>
    </location>
</feature>
<dbReference type="PROSITE" id="PS50119">
    <property type="entry name" value="ZF_BBOX"/>
    <property type="match status" value="2"/>
</dbReference>
<feature type="repeat" description="NHL" evidence="8">
    <location>
        <begin position="578"/>
        <end position="621"/>
    </location>
</feature>
<evidence type="ECO:0000256" key="3">
    <source>
        <dbReference type="ARBA" id="ARBA00022737"/>
    </source>
</evidence>
<evidence type="ECO:0000313" key="14">
    <source>
        <dbReference type="Proteomes" id="UP000242188"/>
    </source>
</evidence>
<dbReference type="AlphaFoldDB" id="A0A210PT63"/>
<organism evidence="13 14">
    <name type="scientific">Mizuhopecten yessoensis</name>
    <name type="common">Japanese scallop</name>
    <name type="synonym">Patinopecten yessoensis</name>
    <dbReference type="NCBI Taxonomy" id="6573"/>
    <lineage>
        <taxon>Eukaryota</taxon>
        <taxon>Metazoa</taxon>
        <taxon>Spiralia</taxon>
        <taxon>Lophotrochozoa</taxon>
        <taxon>Mollusca</taxon>
        <taxon>Bivalvia</taxon>
        <taxon>Autobranchia</taxon>
        <taxon>Pteriomorphia</taxon>
        <taxon>Pectinida</taxon>
        <taxon>Pectinoidea</taxon>
        <taxon>Pectinidae</taxon>
        <taxon>Mizuhopecten</taxon>
    </lineage>
</organism>
<dbReference type="InterPro" id="IPR014756">
    <property type="entry name" value="Ig_E-set"/>
</dbReference>
<dbReference type="CDD" id="cd19812">
    <property type="entry name" value="Bbox1_TRIM71_C-VII"/>
    <property type="match status" value="1"/>
</dbReference>
<feature type="region of interest" description="Disordered" evidence="10">
    <location>
        <begin position="179"/>
        <end position="198"/>
    </location>
</feature>
<dbReference type="Gene3D" id="3.30.40.10">
    <property type="entry name" value="Zinc/RING finger domain, C3HC4 (zinc finger)"/>
    <property type="match status" value="1"/>
</dbReference>
<keyword evidence="3" id="KW-0677">Repeat</keyword>
<dbReference type="PANTHER" id="PTHR24104:SF48">
    <property type="entry name" value="PROTEIN WECH"/>
    <property type="match status" value="1"/>
</dbReference>
<evidence type="ECO:0000256" key="4">
    <source>
        <dbReference type="ARBA" id="ARBA00022771"/>
    </source>
</evidence>
<dbReference type="SUPFAM" id="SSF101898">
    <property type="entry name" value="NHL repeat"/>
    <property type="match status" value="1"/>
</dbReference>
<feature type="repeat" description="NHL" evidence="8">
    <location>
        <begin position="719"/>
        <end position="762"/>
    </location>
</feature>
<evidence type="ECO:0000313" key="13">
    <source>
        <dbReference type="EMBL" id="OWF39646.1"/>
    </source>
</evidence>
<dbReference type="CDD" id="cd14954">
    <property type="entry name" value="NHL_TRIM71_like"/>
    <property type="match status" value="1"/>
</dbReference>
<dbReference type="GO" id="GO:0008270">
    <property type="term" value="F:zinc ion binding"/>
    <property type="evidence" value="ECO:0007669"/>
    <property type="project" value="UniProtKB-KW"/>
</dbReference>
<feature type="repeat" description="NHL" evidence="8">
    <location>
        <begin position="672"/>
        <end position="715"/>
    </location>
</feature>
<dbReference type="PROSITE" id="PS00518">
    <property type="entry name" value="ZF_RING_1"/>
    <property type="match status" value="1"/>
</dbReference>
<dbReference type="PROSITE" id="PS50194">
    <property type="entry name" value="FILAMIN_REPEAT"/>
    <property type="match status" value="1"/>
</dbReference>
<accession>A0A210PT63</accession>
<dbReference type="InterPro" id="IPR018957">
    <property type="entry name" value="Znf_C3HC4_RING-type"/>
</dbReference>
<comment type="similarity">
    <text evidence="1">Belongs to the TRIM/RBCC family.</text>
</comment>
<dbReference type="SMART" id="SM00336">
    <property type="entry name" value="BBOX"/>
    <property type="match status" value="2"/>
</dbReference>
<keyword evidence="9" id="KW-0175">Coiled coil</keyword>
<protein>
    <submittedName>
        <fullName evidence="13">E3 ubiquitin-protein ligase TRIM71</fullName>
    </submittedName>
</protein>
<dbReference type="SUPFAM" id="SSF81296">
    <property type="entry name" value="E set domains"/>
    <property type="match status" value="1"/>
</dbReference>
<evidence type="ECO:0000256" key="5">
    <source>
        <dbReference type="ARBA" id="ARBA00022833"/>
    </source>
</evidence>
<name>A0A210PT63_MIZYE</name>
<dbReference type="GO" id="GO:0043161">
    <property type="term" value="P:proteasome-mediated ubiquitin-dependent protein catabolic process"/>
    <property type="evidence" value="ECO:0007669"/>
    <property type="project" value="TreeGrafter"/>
</dbReference>
<evidence type="ECO:0000256" key="10">
    <source>
        <dbReference type="SAM" id="MobiDB-lite"/>
    </source>
</evidence>
<dbReference type="InterPro" id="IPR001298">
    <property type="entry name" value="Filamin/ABP280_rpt"/>
</dbReference>
<dbReference type="GO" id="GO:0000209">
    <property type="term" value="P:protein polyubiquitination"/>
    <property type="evidence" value="ECO:0007669"/>
    <property type="project" value="TreeGrafter"/>
</dbReference>
<reference evidence="13 14" key="1">
    <citation type="journal article" date="2017" name="Nat. Ecol. Evol.">
        <title>Scallop genome provides insights into evolution of bilaterian karyotype and development.</title>
        <authorList>
            <person name="Wang S."/>
            <person name="Zhang J."/>
            <person name="Jiao W."/>
            <person name="Li J."/>
            <person name="Xun X."/>
            <person name="Sun Y."/>
            <person name="Guo X."/>
            <person name="Huan P."/>
            <person name="Dong B."/>
            <person name="Zhang L."/>
            <person name="Hu X."/>
            <person name="Sun X."/>
            <person name="Wang J."/>
            <person name="Zhao C."/>
            <person name="Wang Y."/>
            <person name="Wang D."/>
            <person name="Huang X."/>
            <person name="Wang R."/>
            <person name="Lv J."/>
            <person name="Li Y."/>
            <person name="Zhang Z."/>
            <person name="Liu B."/>
            <person name="Lu W."/>
            <person name="Hui Y."/>
            <person name="Liang J."/>
            <person name="Zhou Z."/>
            <person name="Hou R."/>
            <person name="Li X."/>
            <person name="Liu Y."/>
            <person name="Li H."/>
            <person name="Ning X."/>
            <person name="Lin Y."/>
            <person name="Zhao L."/>
            <person name="Xing Q."/>
            <person name="Dou J."/>
            <person name="Li Y."/>
            <person name="Mao J."/>
            <person name="Guo H."/>
            <person name="Dou H."/>
            <person name="Li T."/>
            <person name="Mu C."/>
            <person name="Jiang W."/>
            <person name="Fu Q."/>
            <person name="Fu X."/>
            <person name="Miao Y."/>
            <person name="Liu J."/>
            <person name="Yu Q."/>
            <person name="Li R."/>
            <person name="Liao H."/>
            <person name="Li X."/>
            <person name="Kong Y."/>
            <person name="Jiang Z."/>
            <person name="Chourrout D."/>
            <person name="Li R."/>
            <person name="Bao Z."/>
        </authorList>
    </citation>
    <scope>NUCLEOTIDE SEQUENCE [LARGE SCALE GENOMIC DNA]</scope>
    <source>
        <strain evidence="13 14">PY_sf001</strain>
    </source>
</reference>
<dbReference type="InterPro" id="IPR013083">
    <property type="entry name" value="Znf_RING/FYVE/PHD"/>
</dbReference>
<feature type="repeat" description="NHL" evidence="8">
    <location>
        <begin position="766"/>
        <end position="806"/>
    </location>
</feature>
<dbReference type="Gene3D" id="3.30.160.60">
    <property type="entry name" value="Classic Zinc Finger"/>
    <property type="match status" value="1"/>
</dbReference>
<dbReference type="FunFam" id="2.120.10.30:FF:000013">
    <property type="entry name" value="E3 ubiquitin-protein ligase TRIM71"/>
    <property type="match status" value="1"/>
</dbReference>
<keyword evidence="2" id="KW-0479">Metal-binding</keyword>
<dbReference type="Pfam" id="PF01436">
    <property type="entry name" value="NHL"/>
    <property type="match status" value="6"/>
</dbReference>
<keyword evidence="14" id="KW-1185">Reference proteome</keyword>
<dbReference type="EMBL" id="NEDP02005518">
    <property type="protein sequence ID" value="OWF39646.1"/>
    <property type="molecule type" value="Genomic_DNA"/>
</dbReference>
<feature type="domain" description="B box-type" evidence="12">
    <location>
        <begin position="113"/>
        <end position="160"/>
    </location>
</feature>
<dbReference type="OrthoDB" id="342730at2759"/>
<evidence type="ECO:0000259" key="12">
    <source>
        <dbReference type="PROSITE" id="PS50119"/>
    </source>
</evidence>
<proteinExistence type="inferred from homology"/>
<feature type="coiled-coil region" evidence="9">
    <location>
        <begin position="274"/>
        <end position="359"/>
    </location>
</feature>
<feature type="repeat" description="NHL" evidence="8">
    <location>
        <begin position="531"/>
        <end position="574"/>
    </location>
</feature>
<dbReference type="InterPro" id="IPR001258">
    <property type="entry name" value="NHL_repeat"/>
</dbReference>
<dbReference type="SUPFAM" id="SSF57845">
    <property type="entry name" value="B-box zinc-binding domain"/>
    <property type="match status" value="1"/>
</dbReference>
<dbReference type="GO" id="GO:0003723">
    <property type="term" value="F:RNA binding"/>
    <property type="evidence" value="ECO:0007669"/>
    <property type="project" value="UniProtKB-KW"/>
</dbReference>
<dbReference type="FunFam" id="2.120.10.30:FF:000025">
    <property type="entry name" value="E3 ubiquitin-protein ligase TRIM71"/>
    <property type="match status" value="1"/>
</dbReference>
<dbReference type="Proteomes" id="UP000242188">
    <property type="component" value="Unassembled WGS sequence"/>
</dbReference>
<dbReference type="GO" id="GO:0000932">
    <property type="term" value="C:P-body"/>
    <property type="evidence" value="ECO:0007669"/>
    <property type="project" value="UniProtKB-SubCell"/>
</dbReference>
<dbReference type="InterPro" id="IPR017868">
    <property type="entry name" value="Filamin/ABP280_repeat-like"/>
</dbReference>
<evidence type="ECO:0000256" key="6">
    <source>
        <dbReference type="PROSITE-ProRule" id="PRU00024"/>
    </source>
</evidence>
<evidence type="ECO:0000259" key="11">
    <source>
        <dbReference type="PROSITE" id="PS50089"/>
    </source>
</evidence>
<feature type="repeat" description="Filamin" evidence="7">
    <location>
        <begin position="417"/>
        <end position="518"/>
    </location>
</feature>
<dbReference type="InterPro" id="IPR011042">
    <property type="entry name" value="6-blade_b-propeller_TolB-like"/>
</dbReference>
<dbReference type="InterPro" id="IPR017907">
    <property type="entry name" value="Znf_RING_CS"/>
</dbReference>
<evidence type="ECO:0000256" key="9">
    <source>
        <dbReference type="SAM" id="Coils"/>
    </source>
</evidence>
<dbReference type="InterPro" id="IPR000315">
    <property type="entry name" value="Znf_B-box"/>
</dbReference>
<comment type="caution">
    <text evidence="13">The sequence shown here is derived from an EMBL/GenBank/DDBJ whole genome shotgun (WGS) entry which is preliminary data.</text>
</comment>
<evidence type="ECO:0000256" key="1">
    <source>
        <dbReference type="ARBA" id="ARBA00008518"/>
    </source>
</evidence>
<keyword evidence="4 6" id="KW-0863">Zinc-finger</keyword>
<dbReference type="Gene3D" id="2.60.40.10">
    <property type="entry name" value="Immunoglobulins"/>
    <property type="match status" value="1"/>
</dbReference>